<feature type="transmembrane region" description="Helical" evidence="7">
    <location>
        <begin position="327"/>
        <end position="349"/>
    </location>
</feature>
<comment type="caution">
    <text evidence="9">The sequence shown here is derived from an EMBL/GenBank/DDBJ whole genome shotgun (WGS) entry which is preliminary data.</text>
</comment>
<dbReference type="Pfam" id="PF02397">
    <property type="entry name" value="Bac_transf"/>
    <property type="match status" value="1"/>
</dbReference>
<dbReference type="PANTHER" id="PTHR30576">
    <property type="entry name" value="COLANIC BIOSYNTHESIS UDP-GLUCOSE LIPID CARRIER TRANSFERASE"/>
    <property type="match status" value="1"/>
</dbReference>
<sequence length="512" mass="59523">MLFNIAVCLQNKLNIMLESQSEPIINNDYYLRQFQSIVNGNFTKRKERKPNRLSSLIMTASQTGRYSKYIRPISVTIDLLIISVMSMSFFKGLNLNTEFHLVYQIIGWISAAVFIQFYEIYRFTTPIEIISKILKQSVLFLLIVIAYFPFEKQVIFSGTAVAFFMISSIVLVSLSKFLLFYYLKEYRIITGSNYRSAVIIGYTPEAIRLKDLFETRNDYGYRFFGYFSDKKSNQNIRGKLADLKPFILQNSIDEIYCSLNEISNEHLKDLINFADENNRTIKFIPDSKEIFSKNLKIDYYDFFPVLSLKKTILHEPVIKVLKRSFDVVFSLLVVLLLLSWLMPILAILIKLESKGPVFFKQGRPGIDENEFFCYKFRSMRINGTTENEASKNDPRVTRIGRFMRKTSIDEMPQFINVLLGDMSVVGPRPHLWAQNKSYGKKIKKYMVRHCVKPGITGLAQISGCRGEIETETDMVNRIKFDVFYIENWSLILDLKIISQTVINVLKGEEKAY</sequence>
<keyword evidence="10" id="KW-1185">Reference proteome</keyword>
<feature type="transmembrane region" description="Helical" evidence="7">
    <location>
        <begin position="133"/>
        <end position="150"/>
    </location>
</feature>
<evidence type="ECO:0000256" key="5">
    <source>
        <dbReference type="ARBA" id="ARBA00022989"/>
    </source>
</evidence>
<evidence type="ECO:0000313" key="10">
    <source>
        <dbReference type="Proteomes" id="UP001600039"/>
    </source>
</evidence>
<dbReference type="Proteomes" id="UP001600039">
    <property type="component" value="Unassembled WGS sequence"/>
</dbReference>
<protein>
    <submittedName>
        <fullName evidence="9">Undecaprenyl-phosphate glucose phosphotransferase</fullName>
        <ecNumber evidence="9">2.7.8.31</ecNumber>
    </submittedName>
</protein>
<dbReference type="Gene3D" id="3.40.50.720">
    <property type="entry name" value="NAD(P)-binding Rossmann-like Domain"/>
    <property type="match status" value="1"/>
</dbReference>
<comment type="similarity">
    <text evidence="2">Belongs to the bacterial sugar transferase family.</text>
</comment>
<dbReference type="EC" id="2.7.8.31" evidence="9"/>
<evidence type="ECO:0000256" key="2">
    <source>
        <dbReference type="ARBA" id="ARBA00006464"/>
    </source>
</evidence>
<dbReference type="EMBL" id="JBHZQA010000005">
    <property type="protein sequence ID" value="MFE3848363.1"/>
    <property type="molecule type" value="Genomic_DNA"/>
</dbReference>
<evidence type="ECO:0000256" key="4">
    <source>
        <dbReference type="ARBA" id="ARBA00022692"/>
    </source>
</evidence>
<dbReference type="Pfam" id="PF13727">
    <property type="entry name" value="CoA_binding_3"/>
    <property type="match status" value="1"/>
</dbReference>
<gene>
    <name evidence="9" type="ORF">ACFX5D_10365</name>
</gene>
<evidence type="ECO:0000256" key="1">
    <source>
        <dbReference type="ARBA" id="ARBA00004141"/>
    </source>
</evidence>
<dbReference type="NCBIfam" id="TIGR03025">
    <property type="entry name" value="EPS_sugtrans"/>
    <property type="match status" value="1"/>
</dbReference>
<keyword evidence="6 7" id="KW-0472">Membrane</keyword>
<keyword evidence="5 7" id="KW-1133">Transmembrane helix</keyword>
<dbReference type="InterPro" id="IPR017473">
    <property type="entry name" value="Undecaprenyl-P_gluc_Ptfrase"/>
</dbReference>
<keyword evidence="4 7" id="KW-0812">Transmembrane</keyword>
<evidence type="ECO:0000256" key="7">
    <source>
        <dbReference type="SAM" id="Phobius"/>
    </source>
</evidence>
<dbReference type="InterPro" id="IPR017475">
    <property type="entry name" value="EPS_sugar_tfrase"/>
</dbReference>
<feature type="transmembrane region" description="Helical" evidence="7">
    <location>
        <begin position="162"/>
        <end position="183"/>
    </location>
</feature>
<dbReference type="RefSeq" id="WP_379858119.1">
    <property type="nucleotide sequence ID" value="NZ_JBHZQA010000005.1"/>
</dbReference>
<evidence type="ECO:0000259" key="8">
    <source>
        <dbReference type="Pfam" id="PF02397"/>
    </source>
</evidence>
<dbReference type="InterPro" id="IPR003362">
    <property type="entry name" value="Bact_transf"/>
</dbReference>
<dbReference type="NCBIfam" id="TIGR03023">
    <property type="entry name" value="WcaJ_sugtrans"/>
    <property type="match status" value="1"/>
</dbReference>
<evidence type="ECO:0000313" key="9">
    <source>
        <dbReference type="EMBL" id="MFE3848363.1"/>
    </source>
</evidence>
<evidence type="ECO:0000256" key="6">
    <source>
        <dbReference type="ARBA" id="ARBA00023136"/>
    </source>
</evidence>
<name>A0ABW6HNV7_9FLAO</name>
<proteinExistence type="inferred from homology"/>
<reference evidence="9 10" key="1">
    <citation type="submission" date="2024-06" db="EMBL/GenBank/DDBJ databases">
        <title>Flavobacterium spp. isolated from glacier.</title>
        <authorList>
            <person name="Han D."/>
        </authorList>
    </citation>
    <scope>NUCLEOTIDE SEQUENCE [LARGE SCALE GENOMIC DNA]</scope>
    <source>
        <strain evidence="9 10">LB3P45</strain>
    </source>
</reference>
<accession>A0ABW6HNV7</accession>
<organism evidence="9 10">
    <name type="scientific">Flavobacterium fructosi</name>
    <dbReference type="NCBI Taxonomy" id="3230416"/>
    <lineage>
        <taxon>Bacteria</taxon>
        <taxon>Pseudomonadati</taxon>
        <taxon>Bacteroidota</taxon>
        <taxon>Flavobacteriia</taxon>
        <taxon>Flavobacteriales</taxon>
        <taxon>Flavobacteriaceae</taxon>
        <taxon>Flavobacterium</taxon>
    </lineage>
</organism>
<dbReference type="GO" id="GO:0089702">
    <property type="term" value="F:undecaprenyl-phosphate glucose phosphotransferase activity"/>
    <property type="evidence" value="ECO:0007669"/>
    <property type="project" value="UniProtKB-EC"/>
</dbReference>
<feature type="transmembrane region" description="Helical" evidence="7">
    <location>
        <begin position="101"/>
        <end position="121"/>
    </location>
</feature>
<dbReference type="PANTHER" id="PTHR30576:SF0">
    <property type="entry name" value="UNDECAPRENYL-PHOSPHATE N-ACETYLGALACTOSAMINYL 1-PHOSPHATE TRANSFERASE-RELATED"/>
    <property type="match status" value="1"/>
</dbReference>
<comment type="subcellular location">
    <subcellularLocation>
        <location evidence="1">Membrane</location>
        <topology evidence="1">Multi-pass membrane protein</topology>
    </subcellularLocation>
</comment>
<feature type="transmembrane region" description="Helical" evidence="7">
    <location>
        <begin position="69"/>
        <end position="89"/>
    </location>
</feature>
<feature type="domain" description="Bacterial sugar transferase" evidence="8">
    <location>
        <begin position="322"/>
        <end position="506"/>
    </location>
</feature>
<evidence type="ECO:0000256" key="3">
    <source>
        <dbReference type="ARBA" id="ARBA00022679"/>
    </source>
</evidence>
<keyword evidence="3 9" id="KW-0808">Transferase</keyword>